<evidence type="ECO:0000313" key="7">
    <source>
        <dbReference type="EMBL" id="KAG0722839.1"/>
    </source>
</evidence>
<accession>A0A8J5CVS9</accession>
<protein>
    <submittedName>
        <fullName evidence="7">Beta-catenin-like protein 1</fullName>
    </submittedName>
</protein>
<keyword evidence="5" id="KW-0539">Nucleus</keyword>
<sequence length="171" mass="19648">MGLLGEQCKGLTKAQHEEHVISMIVSLLKNCRPNQRTRLINKFTENDHEKVDRLLELHFKFLEKVLATNYALEEQAKAENLSEEEQYLRRLDGGLFTLQLVDYIMLDVCATGPPSIKRRVLKILNLRNASVKTIKNIMREYASNLGDMGGSESQAEEQDRILDLLDKFQNT</sequence>
<name>A0A8J5CVS9_CHIOP</name>
<dbReference type="EMBL" id="JACEEZ010009020">
    <property type="protein sequence ID" value="KAG0722839.1"/>
    <property type="molecule type" value="Genomic_DNA"/>
</dbReference>
<keyword evidence="3" id="KW-0677">Repeat</keyword>
<keyword evidence="4" id="KW-0175">Coiled coil</keyword>
<dbReference type="InterPro" id="IPR011989">
    <property type="entry name" value="ARM-like"/>
</dbReference>
<evidence type="ECO:0000256" key="2">
    <source>
        <dbReference type="ARBA" id="ARBA00022553"/>
    </source>
</evidence>
<proteinExistence type="predicted"/>
<comment type="caution">
    <text evidence="7">The sequence shown here is derived from an EMBL/GenBank/DDBJ whole genome shotgun (WGS) entry which is preliminary data.</text>
</comment>
<feature type="domain" description="Beta-catenin-like protein 1 N-terminal" evidence="6">
    <location>
        <begin position="9"/>
        <end position="139"/>
    </location>
</feature>
<dbReference type="Gene3D" id="1.25.10.10">
    <property type="entry name" value="Leucine-rich Repeat Variant"/>
    <property type="match status" value="1"/>
</dbReference>
<dbReference type="InterPro" id="IPR013180">
    <property type="entry name" value="CTNNBL1_N"/>
</dbReference>
<evidence type="ECO:0000313" key="8">
    <source>
        <dbReference type="Proteomes" id="UP000770661"/>
    </source>
</evidence>
<dbReference type="PANTHER" id="PTHR14978">
    <property type="entry name" value="BETA-CATENIN-LIKE PROTEIN 1 NUCLEAR ASSOCIATED PROTEIN"/>
    <property type="match status" value="1"/>
</dbReference>
<dbReference type="Pfam" id="PF08216">
    <property type="entry name" value="CTNNBL"/>
    <property type="match status" value="1"/>
</dbReference>
<dbReference type="GO" id="GO:0005681">
    <property type="term" value="C:spliceosomal complex"/>
    <property type="evidence" value="ECO:0007669"/>
    <property type="project" value="TreeGrafter"/>
</dbReference>
<evidence type="ECO:0000256" key="5">
    <source>
        <dbReference type="ARBA" id="ARBA00023242"/>
    </source>
</evidence>
<dbReference type="InterPro" id="IPR039678">
    <property type="entry name" value="CTNNBL1"/>
</dbReference>
<comment type="subcellular location">
    <subcellularLocation>
        <location evidence="1">Nucleus</location>
    </subcellularLocation>
</comment>
<evidence type="ECO:0000256" key="1">
    <source>
        <dbReference type="ARBA" id="ARBA00004123"/>
    </source>
</evidence>
<dbReference type="Proteomes" id="UP000770661">
    <property type="component" value="Unassembled WGS sequence"/>
</dbReference>
<gene>
    <name evidence="7" type="primary">CTNNBL1</name>
    <name evidence="7" type="ORF">GWK47_043796</name>
</gene>
<keyword evidence="2" id="KW-0597">Phosphoprotein</keyword>
<dbReference type="OrthoDB" id="1898821at2759"/>
<organism evidence="7 8">
    <name type="scientific">Chionoecetes opilio</name>
    <name type="common">Atlantic snow crab</name>
    <name type="synonym">Cancer opilio</name>
    <dbReference type="NCBI Taxonomy" id="41210"/>
    <lineage>
        <taxon>Eukaryota</taxon>
        <taxon>Metazoa</taxon>
        <taxon>Ecdysozoa</taxon>
        <taxon>Arthropoda</taxon>
        <taxon>Crustacea</taxon>
        <taxon>Multicrustacea</taxon>
        <taxon>Malacostraca</taxon>
        <taxon>Eumalacostraca</taxon>
        <taxon>Eucarida</taxon>
        <taxon>Decapoda</taxon>
        <taxon>Pleocyemata</taxon>
        <taxon>Brachyura</taxon>
        <taxon>Eubrachyura</taxon>
        <taxon>Majoidea</taxon>
        <taxon>Majidae</taxon>
        <taxon>Chionoecetes</taxon>
    </lineage>
</organism>
<evidence type="ECO:0000256" key="4">
    <source>
        <dbReference type="ARBA" id="ARBA00023054"/>
    </source>
</evidence>
<evidence type="ECO:0000256" key="3">
    <source>
        <dbReference type="ARBA" id="ARBA00022737"/>
    </source>
</evidence>
<dbReference type="AlphaFoldDB" id="A0A8J5CVS9"/>
<dbReference type="PANTHER" id="PTHR14978:SF0">
    <property type="entry name" value="BETA-CATENIN-LIKE PROTEIN 1"/>
    <property type="match status" value="1"/>
</dbReference>
<keyword evidence="8" id="KW-1185">Reference proteome</keyword>
<reference evidence="7" key="1">
    <citation type="submission" date="2020-07" db="EMBL/GenBank/DDBJ databases">
        <title>The High-quality genome of the commercially important snow crab, Chionoecetes opilio.</title>
        <authorList>
            <person name="Jeong J.-H."/>
            <person name="Ryu S."/>
        </authorList>
    </citation>
    <scope>NUCLEOTIDE SEQUENCE</scope>
    <source>
        <strain evidence="7">MADBK_172401_WGS</strain>
        <tissue evidence="7">Digestive gland</tissue>
    </source>
</reference>
<evidence type="ECO:0000259" key="6">
    <source>
        <dbReference type="Pfam" id="PF08216"/>
    </source>
</evidence>